<comment type="caution">
    <text evidence="8">The sequence shown here is derived from an EMBL/GenBank/DDBJ whole genome shotgun (WGS) entry which is preliminary data.</text>
</comment>
<evidence type="ECO:0000256" key="3">
    <source>
        <dbReference type="ARBA" id="ARBA00023002"/>
    </source>
</evidence>
<evidence type="ECO:0000256" key="2">
    <source>
        <dbReference type="ARBA" id="ARBA00022857"/>
    </source>
</evidence>
<feature type="binding site" evidence="5">
    <location>
        <position position="108"/>
    </location>
    <ligand>
        <name>substrate</name>
    </ligand>
</feature>
<evidence type="ECO:0000313" key="9">
    <source>
        <dbReference type="Proteomes" id="UP000253508"/>
    </source>
</evidence>
<evidence type="ECO:0000256" key="6">
    <source>
        <dbReference type="PIRSR" id="PIRSR000097-3"/>
    </source>
</evidence>
<dbReference type="EMBL" id="QORO01000001">
    <property type="protein sequence ID" value="RCK62064.1"/>
    <property type="molecule type" value="Genomic_DNA"/>
</dbReference>
<dbReference type="InterPro" id="IPR036812">
    <property type="entry name" value="NAD(P)_OxRdtase_dom_sf"/>
</dbReference>
<organism evidence="8 9">
    <name type="scientific">Microbacterium sorbitolivorans</name>
    <dbReference type="NCBI Taxonomy" id="1867410"/>
    <lineage>
        <taxon>Bacteria</taxon>
        <taxon>Bacillati</taxon>
        <taxon>Actinomycetota</taxon>
        <taxon>Actinomycetes</taxon>
        <taxon>Micrococcales</taxon>
        <taxon>Microbacteriaceae</taxon>
        <taxon>Microbacterium</taxon>
    </lineage>
</organism>
<dbReference type="PIRSF" id="PIRSF000097">
    <property type="entry name" value="AKR"/>
    <property type="match status" value="1"/>
</dbReference>
<feature type="domain" description="NADP-dependent oxidoreductase" evidence="7">
    <location>
        <begin position="24"/>
        <end position="262"/>
    </location>
</feature>
<dbReference type="AlphaFoldDB" id="A0A367Y868"/>
<dbReference type="Pfam" id="PF00248">
    <property type="entry name" value="Aldo_ket_red"/>
    <property type="match status" value="1"/>
</dbReference>
<dbReference type="Proteomes" id="UP000253508">
    <property type="component" value="Unassembled WGS sequence"/>
</dbReference>
<keyword evidence="2" id="KW-0521">NADP</keyword>
<comment type="similarity">
    <text evidence="1">Belongs to the aldo/keto reductase family.</text>
</comment>
<dbReference type="RefSeq" id="WP_114117165.1">
    <property type="nucleotide sequence ID" value="NZ_BMHU01000004.1"/>
</dbReference>
<evidence type="ECO:0000313" key="8">
    <source>
        <dbReference type="EMBL" id="RCK62064.1"/>
    </source>
</evidence>
<accession>A0A367Y868</accession>
<dbReference type="Gene3D" id="3.20.20.100">
    <property type="entry name" value="NADP-dependent oxidoreductase domain"/>
    <property type="match status" value="1"/>
</dbReference>
<dbReference type="PRINTS" id="PR00069">
    <property type="entry name" value="ALDKETRDTASE"/>
</dbReference>
<gene>
    <name evidence="8" type="ORF">DTO57_05540</name>
</gene>
<evidence type="ECO:0000259" key="7">
    <source>
        <dbReference type="Pfam" id="PF00248"/>
    </source>
</evidence>
<dbReference type="FunFam" id="3.20.20.100:FF:000015">
    <property type="entry name" value="Oxidoreductase, aldo/keto reductase family"/>
    <property type="match status" value="1"/>
</dbReference>
<sequence>MTVPTVKLNSGYDIPQLGFGVFLVPADEAEKAVTEALEAGYRHIDTAAIYRNEEGVGAAIAKSGIARDELFITTKLWNDRQAGEEPHAAIRESLDKLQLDYVDLYLTHWPVPDKGTYSNAWQKLIEIRDAGLSRSIGVSNHLPEHLDQIVKDTGVVPAVNQIELHPAYQQQNVLDWAAEHGTKIESWGPLGQGKYPLFENPAVVAAAEAHGKSPAQAVIRWHLQRGFIVFPKSVKRERIEQNFDVFDFELTAEEVAAIDALDPQDGSGRVGSHPLELK</sequence>
<dbReference type="GO" id="GO:0016616">
    <property type="term" value="F:oxidoreductase activity, acting on the CH-OH group of donors, NAD or NADP as acceptor"/>
    <property type="evidence" value="ECO:0007669"/>
    <property type="project" value="UniProtKB-ARBA"/>
</dbReference>
<evidence type="ECO:0000256" key="1">
    <source>
        <dbReference type="ARBA" id="ARBA00007905"/>
    </source>
</evidence>
<keyword evidence="9" id="KW-1185">Reference proteome</keyword>
<keyword evidence="3" id="KW-0560">Oxidoreductase</keyword>
<protein>
    <submittedName>
        <fullName evidence="8">Aldo/keto reductase</fullName>
    </submittedName>
</protein>
<dbReference type="InterPro" id="IPR020471">
    <property type="entry name" value="AKR"/>
</dbReference>
<proteinExistence type="inferred from homology"/>
<dbReference type="PANTHER" id="PTHR43827">
    <property type="entry name" value="2,5-DIKETO-D-GLUCONIC ACID REDUCTASE"/>
    <property type="match status" value="1"/>
</dbReference>
<dbReference type="OrthoDB" id="9804790at2"/>
<dbReference type="InterPro" id="IPR023210">
    <property type="entry name" value="NADP_OxRdtase_dom"/>
</dbReference>
<dbReference type="PANTHER" id="PTHR43827:SF3">
    <property type="entry name" value="NADP-DEPENDENT OXIDOREDUCTASE DOMAIN-CONTAINING PROTEIN"/>
    <property type="match status" value="1"/>
</dbReference>
<name>A0A367Y868_9MICO</name>
<dbReference type="PROSITE" id="PS00798">
    <property type="entry name" value="ALDOKETO_REDUCTASE_1"/>
    <property type="match status" value="1"/>
</dbReference>
<dbReference type="InterPro" id="IPR018170">
    <property type="entry name" value="Aldo/ket_reductase_CS"/>
</dbReference>
<feature type="site" description="Lowers pKa of active site Tyr" evidence="6">
    <location>
        <position position="75"/>
    </location>
</feature>
<reference evidence="8 9" key="1">
    <citation type="submission" date="2018-07" db="EMBL/GenBank/DDBJ databases">
        <title>Microbacterium endoborsara sp. nov., a novel actinobacterium isolated from Borszczowia aralocaspica.</title>
        <authorList>
            <person name="An D."/>
        </authorList>
    </citation>
    <scope>NUCLEOTIDE SEQUENCE [LARGE SCALE GENOMIC DNA]</scope>
    <source>
        <strain evidence="8 9">C1.15228</strain>
    </source>
</reference>
<evidence type="ECO:0000256" key="5">
    <source>
        <dbReference type="PIRSR" id="PIRSR000097-2"/>
    </source>
</evidence>
<evidence type="ECO:0000256" key="4">
    <source>
        <dbReference type="PIRSR" id="PIRSR000097-1"/>
    </source>
</evidence>
<feature type="active site" description="Proton donor" evidence="4">
    <location>
        <position position="50"/>
    </location>
</feature>
<dbReference type="SUPFAM" id="SSF51430">
    <property type="entry name" value="NAD(P)-linked oxidoreductase"/>
    <property type="match status" value="1"/>
</dbReference>